<name>A0A1M6ZP55_9FLAO</name>
<dbReference type="PANTHER" id="PTHR39217:SF1">
    <property type="entry name" value="GLUTATHIONE SYNTHETASE"/>
    <property type="match status" value="1"/>
</dbReference>
<evidence type="ECO:0000313" key="3">
    <source>
        <dbReference type="Proteomes" id="UP000184031"/>
    </source>
</evidence>
<dbReference type="RefSeq" id="WP_072881708.1">
    <property type="nucleotide sequence ID" value="NZ_FOKU01000008.1"/>
</dbReference>
<keyword evidence="4" id="KW-1185">Reference proteome</keyword>
<reference evidence="2 3" key="1">
    <citation type="submission" date="2016-11" db="EMBL/GenBank/DDBJ databases">
        <authorList>
            <person name="Varghese N."/>
            <person name="Submissions S."/>
        </authorList>
    </citation>
    <scope>NUCLEOTIDE SEQUENCE [LARGE SCALE GENOMIC DNA]</scope>
    <source>
        <strain evidence="2 3">CGMCC 1.12174</strain>
        <strain evidence="1 4">DSM 26351</strain>
    </source>
</reference>
<dbReference type="SUPFAM" id="SSF56059">
    <property type="entry name" value="Glutathione synthetase ATP-binding domain-like"/>
    <property type="match status" value="1"/>
</dbReference>
<dbReference type="EMBL" id="FRAT01000009">
    <property type="protein sequence ID" value="SHL32236.1"/>
    <property type="molecule type" value="Genomic_DNA"/>
</dbReference>
<proteinExistence type="predicted"/>
<dbReference type="Proteomes" id="UP000184031">
    <property type="component" value="Unassembled WGS sequence"/>
</dbReference>
<dbReference type="Proteomes" id="UP000198940">
    <property type="component" value="Unassembled WGS sequence"/>
</dbReference>
<dbReference type="Gene3D" id="3.30.470.20">
    <property type="entry name" value="ATP-grasp fold, B domain"/>
    <property type="match status" value="1"/>
</dbReference>
<dbReference type="InterPro" id="IPR053191">
    <property type="entry name" value="DcsG_Biosynth_Enzyme"/>
</dbReference>
<dbReference type="PANTHER" id="PTHR39217">
    <property type="match status" value="1"/>
</dbReference>
<dbReference type="STRING" id="1055723.SAMN05216293_3189"/>
<comment type="caution">
    <text evidence="2">The sequence shown here is derived from an EMBL/GenBank/DDBJ whole genome shotgun (WGS) entry which is preliminary data.</text>
</comment>
<evidence type="ECO:0000313" key="4">
    <source>
        <dbReference type="Proteomes" id="UP000198940"/>
    </source>
</evidence>
<dbReference type="AlphaFoldDB" id="A0A1M6ZP55"/>
<gene>
    <name evidence="1" type="ORF">SAMN04487891_108178</name>
    <name evidence="2" type="ORF">SAMN05216293_3189</name>
</gene>
<dbReference type="EMBL" id="FOKU01000008">
    <property type="protein sequence ID" value="SFC29878.1"/>
    <property type="molecule type" value="Genomic_DNA"/>
</dbReference>
<organism evidence="2 3">
    <name type="scientific">Flagellimonas taeanensis</name>
    <dbReference type="NCBI Taxonomy" id="1005926"/>
    <lineage>
        <taxon>Bacteria</taxon>
        <taxon>Pseudomonadati</taxon>
        <taxon>Bacteroidota</taxon>
        <taxon>Flavobacteriia</taxon>
        <taxon>Flavobacteriales</taxon>
        <taxon>Flavobacteriaceae</taxon>
        <taxon>Flagellimonas</taxon>
    </lineage>
</organism>
<dbReference type="OrthoDB" id="3373978at2"/>
<evidence type="ECO:0000313" key="2">
    <source>
        <dbReference type="EMBL" id="SHL32236.1"/>
    </source>
</evidence>
<sequence length="318" mass="36555">MLFDIVVLTDPRYISPEKRSPYIDNVLLEDRLVVEALQAEGLKVVRKSWDDAHFDWSSTKLALFRTTWDYFDRFSEFSKWFENTSKLTRFINSKELITWNIDKHYLQDLSRAGVTIPKTIFVEKGTQATLQALFSTAVHGHGFRKDQFILKPCVSGAARHTYRINTNEISKYEDLFGQLISEEAMMLQEFQENIVSEGEISMMLFHGEFTHAVLKIAKPGDFRVQDDFGGSVHEYTPSKEQIAFAEKVVGAAPELPVYARVDMFRDNEGNWALAELEIFEPELWFRRNPSAAQNLAKTIKDTCLSIQIQAIGITHNDN</sequence>
<accession>A0A1M6ZP55</accession>
<evidence type="ECO:0000313" key="1">
    <source>
        <dbReference type="EMBL" id="SFC29878.1"/>
    </source>
</evidence>
<protein>
    <submittedName>
        <fullName evidence="2">Glutathione synthetase, ATP-grasp domain</fullName>
    </submittedName>
</protein>